<organism evidence="1 2">
    <name type="scientific">Nocardiopsis alba (strain ATCC BAA-2165 / BE74)</name>
    <dbReference type="NCBI Taxonomy" id="1205910"/>
    <lineage>
        <taxon>Bacteria</taxon>
        <taxon>Bacillati</taxon>
        <taxon>Actinomycetota</taxon>
        <taxon>Actinomycetes</taxon>
        <taxon>Streptosporangiales</taxon>
        <taxon>Nocardiopsidaceae</taxon>
        <taxon>Nocardiopsis</taxon>
    </lineage>
</organism>
<evidence type="ECO:0000313" key="1">
    <source>
        <dbReference type="EMBL" id="AFR05903.1"/>
    </source>
</evidence>
<reference evidence="2" key="2">
    <citation type="submission" date="2012-08" db="EMBL/GenBank/DDBJ databases">
        <title>Whole-genome sequence of Nocardiopsis alba strain ATCC BAA-2165 associated with honeybees.</title>
        <authorList>
            <person name="Qiao J."/>
            <person name="Chen L."/>
            <person name="Li Y."/>
            <person name="Wang J."/>
            <person name="Zhang W."/>
            <person name="Chen S."/>
        </authorList>
    </citation>
    <scope>NUCLEOTIDE SEQUENCE [LARGE SCALE GENOMIC DNA]</scope>
    <source>
        <strain evidence="2">ATCC BAA-2165 / BE74</strain>
    </source>
</reference>
<reference evidence="1 2" key="1">
    <citation type="journal article" date="2012" name="J. Bacteriol.">
        <title>Whole-Genome Sequence of Nocardiopsis alba Strain ATCC BAA-2165, Associated with Honeybees.</title>
        <authorList>
            <person name="Qiao J."/>
            <person name="Chen L."/>
            <person name="Li Y."/>
            <person name="Wang J."/>
            <person name="Zhang W."/>
            <person name="Chen S."/>
        </authorList>
    </citation>
    <scope>NUCLEOTIDE SEQUENCE [LARGE SCALE GENOMIC DNA]</scope>
    <source>
        <strain evidence="2">ATCC BAA-2165 / BE74</strain>
    </source>
</reference>
<dbReference type="KEGG" id="nal:B005_1456"/>
<sequence>MGIVLRLLEVMGRFLKGADFSDACRYSSRLVHSSASV</sequence>
<name>J7KWY6_NOCAA</name>
<dbReference type="EMBL" id="CP003788">
    <property type="protein sequence ID" value="AFR05903.1"/>
    <property type="molecule type" value="Genomic_DNA"/>
</dbReference>
<dbReference type="Proteomes" id="UP000003779">
    <property type="component" value="Chromosome"/>
</dbReference>
<proteinExistence type="predicted"/>
<dbReference type="STRING" id="1205910.B005_1456"/>
<gene>
    <name evidence="1" type="ordered locus">B005_1456</name>
</gene>
<accession>J7KWY6</accession>
<dbReference type="AlphaFoldDB" id="J7KWY6"/>
<dbReference type="HOGENOM" id="CLU_3346449_0_0_11"/>
<protein>
    <submittedName>
        <fullName evidence="1">Uncharacterized protein</fullName>
    </submittedName>
</protein>
<evidence type="ECO:0000313" key="2">
    <source>
        <dbReference type="Proteomes" id="UP000003779"/>
    </source>
</evidence>